<name>A0AAV1A6Z3_VICFA</name>
<proteinExistence type="predicted"/>
<sequence>MLQTQCHLRFRLILFIFIYGPLGFDSNRFDININMTTYLIEKQETWILTYQSLSDASLMAITKRRNPEIMMVVLKRIMEEDGEDVDCEDVITLKLEEDA</sequence>
<dbReference type="Proteomes" id="UP001157006">
    <property type="component" value="Chromosome 3"/>
</dbReference>
<accession>A0AAV1A6Z3</accession>
<keyword evidence="2" id="KW-1185">Reference proteome</keyword>
<reference evidence="1 2" key="1">
    <citation type="submission" date="2023-01" db="EMBL/GenBank/DDBJ databases">
        <authorList>
            <person name="Kreplak J."/>
        </authorList>
    </citation>
    <scope>NUCLEOTIDE SEQUENCE [LARGE SCALE GENOMIC DNA]</scope>
</reference>
<organism evidence="1 2">
    <name type="scientific">Vicia faba</name>
    <name type="common">Broad bean</name>
    <name type="synonym">Faba vulgaris</name>
    <dbReference type="NCBI Taxonomy" id="3906"/>
    <lineage>
        <taxon>Eukaryota</taxon>
        <taxon>Viridiplantae</taxon>
        <taxon>Streptophyta</taxon>
        <taxon>Embryophyta</taxon>
        <taxon>Tracheophyta</taxon>
        <taxon>Spermatophyta</taxon>
        <taxon>Magnoliopsida</taxon>
        <taxon>eudicotyledons</taxon>
        <taxon>Gunneridae</taxon>
        <taxon>Pentapetalae</taxon>
        <taxon>rosids</taxon>
        <taxon>fabids</taxon>
        <taxon>Fabales</taxon>
        <taxon>Fabaceae</taxon>
        <taxon>Papilionoideae</taxon>
        <taxon>50 kb inversion clade</taxon>
        <taxon>NPAAA clade</taxon>
        <taxon>Hologalegina</taxon>
        <taxon>IRL clade</taxon>
        <taxon>Fabeae</taxon>
        <taxon>Vicia</taxon>
    </lineage>
</organism>
<dbReference type="EMBL" id="OX451738">
    <property type="protein sequence ID" value="CAI8605996.1"/>
    <property type="molecule type" value="Genomic_DNA"/>
</dbReference>
<dbReference type="AlphaFoldDB" id="A0AAV1A6Z3"/>
<evidence type="ECO:0000313" key="2">
    <source>
        <dbReference type="Proteomes" id="UP001157006"/>
    </source>
</evidence>
<evidence type="ECO:0000313" key="1">
    <source>
        <dbReference type="EMBL" id="CAI8605996.1"/>
    </source>
</evidence>
<gene>
    <name evidence="1" type="ORF">VFH_III208680</name>
</gene>
<protein>
    <submittedName>
        <fullName evidence="1">Uncharacterized protein</fullName>
    </submittedName>
</protein>